<dbReference type="Pfam" id="PF10128">
    <property type="entry name" value="OpcA_G6PD_assem"/>
    <property type="match status" value="1"/>
</dbReference>
<evidence type="ECO:0000259" key="2">
    <source>
        <dbReference type="Pfam" id="PF20171"/>
    </source>
</evidence>
<gene>
    <name evidence="3" type="ORF">HDA33_000735</name>
</gene>
<dbReference type="PANTHER" id="PTHR38658">
    <property type="entry name" value="OXPP CYCLE PROTEIN OPCA-RELATED"/>
    <property type="match status" value="1"/>
</dbReference>
<sequence>MKIRMHDTTTSQVAKRITQLREKGGVVALGRVLTLVISTDDAGIEAAVEAANAASLEHPCRIVVLALGDPAAPTRLDAEIRVGGDAGASDVVVLWCAGENAHADESLVSGLLLPDAPIVAWWPGVPPAVPSETALGRLAHRRITDTASAARAEPALWTLRQGHRDGDTDLAWTRLTLWRIQVAGIFDTLDVAALRSVTVDGAPDSPSTMLLAAWLTLALKVPVTIAHSKAGHGIRAVRLRCQDGDVVLSRSQSQVARLYQQGRPVQRISLPRRTDQDCLAEELRRLDPDEVFGAVLHRGLPRTDLSPVQASER</sequence>
<dbReference type="RefSeq" id="WP_017488101.1">
    <property type="nucleotide sequence ID" value="NZ_BAABAG010000016.1"/>
</dbReference>
<feature type="domain" description="Glucose-6-phosphate dehydrogenase assembly protein OpcA C-terminal" evidence="2">
    <location>
        <begin position="166"/>
        <end position="296"/>
    </location>
</feature>
<protein>
    <submittedName>
        <fullName evidence="3">Glucose-6-phosphate dehydrogenase assembly protein OpcA</fullName>
    </submittedName>
</protein>
<dbReference type="Pfam" id="PF20171">
    <property type="entry name" value="OpcA_G6PD_C"/>
    <property type="match status" value="1"/>
</dbReference>
<comment type="caution">
    <text evidence="3">The sequence shown here is derived from an EMBL/GenBank/DDBJ whole genome shotgun (WGS) entry which is preliminary data.</text>
</comment>
<name>A0A7W9JIL4_9MICC</name>
<evidence type="ECO:0000313" key="4">
    <source>
        <dbReference type="Proteomes" id="UP000567246"/>
    </source>
</evidence>
<dbReference type="EMBL" id="JACHMW010000001">
    <property type="protein sequence ID" value="MBB5848171.1"/>
    <property type="molecule type" value="Genomic_DNA"/>
</dbReference>
<reference evidence="3 4" key="1">
    <citation type="submission" date="2020-08" db="EMBL/GenBank/DDBJ databases">
        <title>Sequencing the genomes of 1000 actinobacteria strains.</title>
        <authorList>
            <person name="Klenk H.-P."/>
        </authorList>
    </citation>
    <scope>NUCLEOTIDE SEQUENCE [LARGE SCALE GENOMIC DNA]</scope>
    <source>
        <strain evidence="3 4">DSM 17945</strain>
    </source>
</reference>
<dbReference type="Proteomes" id="UP000567246">
    <property type="component" value="Unassembled WGS sequence"/>
</dbReference>
<dbReference type="InterPro" id="IPR046802">
    <property type="entry name" value="OpcA_G6PD_C"/>
</dbReference>
<keyword evidence="4" id="KW-1185">Reference proteome</keyword>
<dbReference type="InterPro" id="IPR004555">
    <property type="entry name" value="G6PDH_assembly_OpcA"/>
</dbReference>
<proteinExistence type="predicted"/>
<evidence type="ECO:0000259" key="1">
    <source>
        <dbReference type="Pfam" id="PF10128"/>
    </source>
</evidence>
<dbReference type="InterPro" id="IPR046801">
    <property type="entry name" value="OpcA_G6PD_N"/>
</dbReference>
<dbReference type="PANTHER" id="PTHR38658:SF1">
    <property type="entry name" value="OXPP CYCLE PROTEIN OPCA-RELATED"/>
    <property type="match status" value="1"/>
</dbReference>
<feature type="domain" description="Glucose-6-phosphate dehydrogenase assembly protein OpcA N-terminal" evidence="1">
    <location>
        <begin position="51"/>
        <end position="160"/>
    </location>
</feature>
<dbReference type="AlphaFoldDB" id="A0A7W9JIL4"/>
<organism evidence="3 4">
    <name type="scientific">Micrococcus endophyticus</name>
    <dbReference type="NCBI Taxonomy" id="455343"/>
    <lineage>
        <taxon>Bacteria</taxon>
        <taxon>Bacillati</taxon>
        <taxon>Actinomycetota</taxon>
        <taxon>Actinomycetes</taxon>
        <taxon>Micrococcales</taxon>
        <taxon>Micrococcaceae</taxon>
        <taxon>Micrococcus</taxon>
    </lineage>
</organism>
<evidence type="ECO:0000313" key="3">
    <source>
        <dbReference type="EMBL" id="MBB5848171.1"/>
    </source>
</evidence>
<accession>A0A7W9JIL4</accession>